<feature type="domain" description="Cytochrome c-type biogenesis protein CcmF C-terminal" evidence="12">
    <location>
        <begin position="316"/>
        <end position="640"/>
    </location>
</feature>
<sequence length="669" mass="73536">MIPELGNFSLILAFCLASLMVVIPMAGAVTNNQLWMSLCRPLSSGIWVFMILSFACLAYAFLQDDFSVNYVARNSNSLLPDRYKFAAVWGGHEGSLLLWVLILASWSYAVSLFSKNLPLDILARVLSVMGIITVGFLLFMLLTSNPFERTLLNTPLDGVDLNPLLQDFGLIVHPPFLYMGYVGFSVAFAFAIAALLSGRLDAAWARWTRPWTNAAWAFLTVGIALGSWWAYYELGWGGWWFWDPVENVSFMPWLVGTALIHSLAVTEKRGVFKSWTVLLAIAAFSLSLLGAFIVRSGVLTSVHAFAVDPARGMVLLTIMLIVIGASLLLYAIRAPVVKGSASYTLTSREVFLLINNIILVVATAAVLLGTLYPLIHEAIYGEANRVSIGPPYFNTIFVPLMGLLAFVLGVGTFSRWKKTSVSYLKQQLSKILIASLAFGIIIPVVVTSEVNISAIVAVVLALWIVFASAKDIFDKTSNKQNFIKGLKALSLSYYGMQLAHLGMAVTILGICLTSHYSVERDVRLAPGESEIIGDYEFIFEGATLVQGPNYQADRAVIRVLRKGEEYITLEPEKRLYFATGAVQTEAGINVGLFRDLFTALGDERGGGSWVVRIHYKPFVLWIWLGAFLMAFGGILAVMDKRYRSKKTVAQAELVNSANVNSTPKLATET</sequence>
<evidence type="ECO:0000256" key="5">
    <source>
        <dbReference type="ARBA" id="ARBA00022692"/>
    </source>
</evidence>
<keyword evidence="5 10" id="KW-0812">Transmembrane</keyword>
<dbReference type="PRINTS" id="PR01410">
    <property type="entry name" value="CCBIOGENESIS"/>
</dbReference>
<organism evidence="13 14">
    <name type="scientific">SAR86 cluster bacterium</name>
    <dbReference type="NCBI Taxonomy" id="2030880"/>
    <lineage>
        <taxon>Bacteria</taxon>
        <taxon>Pseudomonadati</taxon>
        <taxon>Pseudomonadota</taxon>
        <taxon>Gammaproteobacteria</taxon>
        <taxon>SAR86 cluster</taxon>
    </lineage>
</organism>
<evidence type="ECO:0000256" key="6">
    <source>
        <dbReference type="ARBA" id="ARBA00022748"/>
    </source>
</evidence>
<feature type="transmembrane region" description="Helical" evidence="10">
    <location>
        <begin position="96"/>
        <end position="114"/>
    </location>
</feature>
<evidence type="ECO:0000256" key="2">
    <source>
        <dbReference type="ARBA" id="ARBA00009186"/>
    </source>
</evidence>
<comment type="similarity">
    <text evidence="2">Belongs to the CcmF/CycK/Ccl1/NrfE/CcsA family.</text>
</comment>
<dbReference type="Pfam" id="PF16327">
    <property type="entry name" value="CcmF_C"/>
    <property type="match status" value="1"/>
</dbReference>
<proteinExistence type="inferred from homology"/>
<evidence type="ECO:0000256" key="9">
    <source>
        <dbReference type="ARBA" id="ARBA00037230"/>
    </source>
</evidence>
<evidence type="ECO:0000313" key="14">
    <source>
        <dbReference type="Proteomes" id="UP000228987"/>
    </source>
</evidence>
<evidence type="ECO:0000259" key="11">
    <source>
        <dbReference type="Pfam" id="PF01578"/>
    </source>
</evidence>
<feature type="transmembrane region" description="Helical" evidence="10">
    <location>
        <begin position="494"/>
        <end position="516"/>
    </location>
</feature>
<evidence type="ECO:0000259" key="12">
    <source>
        <dbReference type="Pfam" id="PF16327"/>
    </source>
</evidence>
<feature type="transmembrane region" description="Helical" evidence="10">
    <location>
        <begin position="275"/>
        <end position="294"/>
    </location>
</feature>
<evidence type="ECO:0000256" key="8">
    <source>
        <dbReference type="ARBA" id="ARBA00023136"/>
    </source>
</evidence>
<dbReference type="InterPro" id="IPR003568">
    <property type="entry name" value="Cyt_c_biogenesis_CcmF"/>
</dbReference>
<dbReference type="PANTHER" id="PTHR43653:SF1">
    <property type="entry name" value="CYTOCHROME C-TYPE BIOGENESIS PROTEIN CCMF"/>
    <property type="match status" value="1"/>
</dbReference>
<dbReference type="GO" id="GO:0017004">
    <property type="term" value="P:cytochrome complex assembly"/>
    <property type="evidence" value="ECO:0007669"/>
    <property type="project" value="UniProtKB-KW"/>
</dbReference>
<name>A0A2A5CC79_9GAMM</name>
<feature type="transmembrane region" description="Helical" evidence="10">
    <location>
        <begin position="121"/>
        <end position="142"/>
    </location>
</feature>
<dbReference type="InterPro" id="IPR003567">
    <property type="entry name" value="Cyt_c_biogenesis"/>
</dbReference>
<gene>
    <name evidence="13" type="ORF">COA71_07760</name>
</gene>
<reference evidence="14" key="1">
    <citation type="submission" date="2017-08" db="EMBL/GenBank/DDBJ databases">
        <title>A dynamic microbial community with high functional redundancy inhabits the cold, oxic subseafloor aquifer.</title>
        <authorList>
            <person name="Tully B.J."/>
            <person name="Wheat C.G."/>
            <person name="Glazer B.T."/>
            <person name="Huber J.A."/>
        </authorList>
    </citation>
    <scope>NUCLEOTIDE SEQUENCE [LARGE SCALE GENOMIC DNA]</scope>
</reference>
<dbReference type="PRINTS" id="PR01411">
    <property type="entry name" value="CCMFBIOGNSIS"/>
</dbReference>
<feature type="transmembrane region" description="Helical" evidence="10">
    <location>
        <begin position="210"/>
        <end position="230"/>
    </location>
</feature>
<feature type="transmembrane region" description="Helical" evidence="10">
    <location>
        <begin position="395"/>
        <end position="416"/>
    </location>
</feature>
<feature type="transmembrane region" description="Helical" evidence="10">
    <location>
        <begin position="452"/>
        <end position="473"/>
    </location>
</feature>
<keyword evidence="3" id="KW-1003">Cell membrane</keyword>
<evidence type="ECO:0000256" key="10">
    <source>
        <dbReference type="SAM" id="Phobius"/>
    </source>
</evidence>
<feature type="transmembrane region" description="Helical" evidence="10">
    <location>
        <begin position="6"/>
        <end position="30"/>
    </location>
</feature>
<feature type="transmembrane region" description="Helical" evidence="10">
    <location>
        <begin position="353"/>
        <end position="375"/>
    </location>
</feature>
<dbReference type="GO" id="GO:0015232">
    <property type="term" value="F:heme transmembrane transporter activity"/>
    <property type="evidence" value="ECO:0007669"/>
    <property type="project" value="InterPro"/>
</dbReference>
<feature type="transmembrane region" description="Helical" evidence="10">
    <location>
        <begin position="314"/>
        <end position="332"/>
    </location>
</feature>
<feature type="domain" description="Cytochrome c assembly protein" evidence="11">
    <location>
        <begin position="89"/>
        <end position="296"/>
    </location>
</feature>
<keyword evidence="7 10" id="KW-1133">Transmembrane helix</keyword>
<dbReference type="Pfam" id="PF01578">
    <property type="entry name" value="Cytochrom_C_asm"/>
    <property type="match status" value="1"/>
</dbReference>
<dbReference type="Proteomes" id="UP000228987">
    <property type="component" value="Unassembled WGS sequence"/>
</dbReference>
<dbReference type="GO" id="GO:0005886">
    <property type="term" value="C:plasma membrane"/>
    <property type="evidence" value="ECO:0007669"/>
    <property type="project" value="UniProtKB-SubCell"/>
</dbReference>
<dbReference type="GO" id="GO:0016829">
    <property type="term" value="F:lyase activity"/>
    <property type="evidence" value="ECO:0007669"/>
    <property type="project" value="UniProtKB-KW"/>
</dbReference>
<evidence type="ECO:0000256" key="1">
    <source>
        <dbReference type="ARBA" id="ARBA00004429"/>
    </source>
</evidence>
<evidence type="ECO:0000256" key="7">
    <source>
        <dbReference type="ARBA" id="ARBA00022989"/>
    </source>
</evidence>
<dbReference type="NCBIfam" id="TIGR00353">
    <property type="entry name" value="nrfE"/>
    <property type="match status" value="1"/>
</dbReference>
<dbReference type="InterPro" id="IPR002541">
    <property type="entry name" value="Cyt_c_assembly"/>
</dbReference>
<keyword evidence="8 10" id="KW-0472">Membrane</keyword>
<protein>
    <submittedName>
        <fullName evidence="13">Heme lyase NrfEFG subunit NrfE</fullName>
    </submittedName>
</protein>
<comment type="subcellular location">
    <subcellularLocation>
        <location evidence="1">Cell inner membrane</location>
        <topology evidence="1">Multi-pass membrane protein</topology>
    </subcellularLocation>
</comment>
<keyword evidence="6" id="KW-0201">Cytochrome c-type biogenesis</keyword>
<evidence type="ECO:0000256" key="4">
    <source>
        <dbReference type="ARBA" id="ARBA00022519"/>
    </source>
</evidence>
<dbReference type="AlphaFoldDB" id="A0A2A5CC79"/>
<comment type="function">
    <text evidence="9">Required for the biogenesis of c-type cytochromes. Possible subunit of a heme lyase.</text>
</comment>
<dbReference type="InterPro" id="IPR032523">
    <property type="entry name" value="CcmF_C"/>
</dbReference>
<dbReference type="NCBIfam" id="NF007691">
    <property type="entry name" value="PRK10369.1"/>
    <property type="match status" value="1"/>
</dbReference>
<dbReference type="GO" id="GO:0020037">
    <property type="term" value="F:heme binding"/>
    <property type="evidence" value="ECO:0007669"/>
    <property type="project" value="InterPro"/>
</dbReference>
<dbReference type="PANTHER" id="PTHR43653">
    <property type="entry name" value="CYTOCHROME C ASSEMBLY PROTEIN-RELATED"/>
    <property type="match status" value="1"/>
</dbReference>
<keyword evidence="4" id="KW-0997">Cell inner membrane</keyword>
<comment type="caution">
    <text evidence="13">The sequence shown here is derived from an EMBL/GenBank/DDBJ whole genome shotgun (WGS) entry which is preliminary data.</text>
</comment>
<feature type="transmembrane region" description="Helical" evidence="10">
    <location>
        <begin position="428"/>
        <end position="446"/>
    </location>
</feature>
<accession>A0A2A5CC79</accession>
<feature type="transmembrane region" description="Helical" evidence="10">
    <location>
        <begin position="42"/>
        <end position="62"/>
    </location>
</feature>
<feature type="transmembrane region" description="Helical" evidence="10">
    <location>
        <begin position="250"/>
        <end position="266"/>
    </location>
</feature>
<evidence type="ECO:0000256" key="3">
    <source>
        <dbReference type="ARBA" id="ARBA00022475"/>
    </source>
</evidence>
<dbReference type="EMBL" id="NVWI01000005">
    <property type="protein sequence ID" value="PCJ41447.1"/>
    <property type="molecule type" value="Genomic_DNA"/>
</dbReference>
<feature type="transmembrane region" description="Helical" evidence="10">
    <location>
        <begin position="618"/>
        <end position="638"/>
    </location>
</feature>
<keyword evidence="13" id="KW-0456">Lyase</keyword>
<feature type="transmembrane region" description="Helical" evidence="10">
    <location>
        <begin position="176"/>
        <end position="198"/>
    </location>
</feature>
<evidence type="ECO:0000313" key="13">
    <source>
        <dbReference type="EMBL" id="PCJ41447.1"/>
    </source>
</evidence>